<keyword evidence="2" id="KW-1185">Reference proteome</keyword>
<reference evidence="1 2" key="1">
    <citation type="submission" date="2019-01" db="EMBL/GenBank/DDBJ databases">
        <title>Flavobacterium sp. nov.,isolated from freshwater.</title>
        <authorList>
            <person name="Zhang R."/>
            <person name="Du Z.-J."/>
        </authorList>
    </citation>
    <scope>NUCLEOTIDE SEQUENCE [LARGE SCALE GENOMIC DNA]</scope>
    <source>
        <strain evidence="1 2">1E403</strain>
    </source>
</reference>
<accession>A0A3S3SE36</accession>
<comment type="caution">
    <text evidence="1">The sequence shown here is derived from an EMBL/GenBank/DDBJ whole genome shotgun (WGS) entry which is preliminary data.</text>
</comment>
<sequence length="745" mass="85093">MALLLYINGQLTDLDAGQVIAQTKQVNDLNSLENRQASYTNKFKLPKTANNIRIMDFLTLTGNTSNIPYQKNECSLYSDTGECFVYNGWAVVTDGGDDYEVVVYDGIINLYKTIENKTLADLGLNELKHEKNINEIIKTWINGGIYPYKYILADFNGKSGYVEGTLPSINIDYLIPAVKVPWLFSKIFSSNNAYYSGKVFESQDFKNLWMTYPVGIKTIENEDLLFESSKYSFIGESKQPYPYVRKFFAKYIETDEYSGGIGNSSNIHLIVPETAKYRLEISGKLNTRKYLYDNQGNSPGTIPTSCSIIVGKNAQSKSPLTVIATETLVTGQASNTSFSKSVFLTLNKNDSICLVIAAEEENSRQMFNIDSGSTLTVKLSKVETGVFDFDMAFSDFSMRDFLNEIIHRFGLTMYKDPYTNSYTFLTLRELLEESEIVNWSDKFAKRTSENYLYGNYAQQNWLRYNYNEKESTHNDAFIPVGNINLGLSRDIIKSKIYSPEKQQVDYLNRKTNVYKFWNKETDVDPETNEQTISYKALDKRYYFIREEKREGIIMLKSDLLNEAVPYNSYFSESFAGLSFKDIINSYYTPIQKILNKACVVSADLFLKDTDVINFDFKKRYYIEQLGGNFIMNKINNYIPGKPVKCEMIRVQNQVPQIATGIKIKKVIVSLFTVRVFFELSNPANVVIFEYGKNDAWTALPIPAATNPWTQQFTEGEYSIQLRLAANEVSNKVTITIPSTQTLLFS</sequence>
<dbReference type="EMBL" id="SBII01000008">
    <property type="protein sequence ID" value="RWW99701.1"/>
    <property type="molecule type" value="Genomic_DNA"/>
</dbReference>
<proteinExistence type="predicted"/>
<protein>
    <submittedName>
        <fullName evidence="1">Uncharacterized protein</fullName>
    </submittedName>
</protein>
<evidence type="ECO:0000313" key="1">
    <source>
        <dbReference type="EMBL" id="RWW99701.1"/>
    </source>
</evidence>
<evidence type="ECO:0000313" key="2">
    <source>
        <dbReference type="Proteomes" id="UP000287527"/>
    </source>
</evidence>
<gene>
    <name evidence="1" type="ORF">EPI11_12170</name>
</gene>
<organism evidence="1 2">
    <name type="scientific">Flavobacterium cerinum</name>
    <dbReference type="NCBI Taxonomy" id="2502784"/>
    <lineage>
        <taxon>Bacteria</taxon>
        <taxon>Pseudomonadati</taxon>
        <taxon>Bacteroidota</taxon>
        <taxon>Flavobacteriia</taxon>
        <taxon>Flavobacteriales</taxon>
        <taxon>Flavobacteriaceae</taxon>
        <taxon>Flavobacterium</taxon>
    </lineage>
</organism>
<dbReference type="OrthoDB" id="910810at2"/>
<dbReference type="Proteomes" id="UP000287527">
    <property type="component" value="Unassembled WGS sequence"/>
</dbReference>
<dbReference type="RefSeq" id="WP_128390250.1">
    <property type="nucleotide sequence ID" value="NZ_SBII01000008.1"/>
</dbReference>
<name>A0A3S3SE36_9FLAO</name>
<dbReference type="AlphaFoldDB" id="A0A3S3SE36"/>